<name>A0A0H3NWF0_YERE1</name>
<protein>
    <submittedName>
        <fullName evidence="1">Uncharacterized protein</fullName>
    </submittedName>
</protein>
<proteinExistence type="predicted"/>
<geneLocation type="plasmid" evidence="1 2">
    <name>pYV03</name>
</geneLocation>
<sequence length="46" mass="5027">MRAFHALSRGAAGSRAISQMLRQSGADAGRWLARRPIQECGLTSRQ</sequence>
<dbReference type="AlphaFoldDB" id="A0A0H3NWF0"/>
<dbReference type="EMBL" id="FR745874">
    <property type="protein sequence ID" value="CBY78201.1"/>
    <property type="molecule type" value="Genomic_DNA"/>
</dbReference>
<accession>A0A0H3NWF0</accession>
<dbReference type="HOGENOM" id="CLU_3190892_0_0_6"/>
<keyword evidence="1" id="KW-0614">Plasmid</keyword>
<organism evidence="1 2">
    <name type="scientific">Yersinia enterocolitica subsp. palearctica serotype O:3 (strain DSM 13030 / CIP 106945 / Y11)</name>
    <dbReference type="NCBI Taxonomy" id="930944"/>
    <lineage>
        <taxon>Bacteria</taxon>
        <taxon>Pseudomonadati</taxon>
        <taxon>Pseudomonadota</taxon>
        <taxon>Gammaproteobacteria</taxon>
        <taxon>Enterobacterales</taxon>
        <taxon>Yersiniaceae</taxon>
        <taxon>Yersinia</taxon>
    </lineage>
</organism>
<dbReference type="KEGG" id="yey:Y11_p1041"/>
<dbReference type="Proteomes" id="UP000008084">
    <property type="component" value="Plasmid pYV03"/>
</dbReference>
<reference evidence="1 2" key="1">
    <citation type="journal article" date="2011" name="J. Bacteriol.">
        <title>Complete genome sequence of Yersinia enterocolitica subsp. palearctica serogroup O:3.</title>
        <authorList>
            <person name="Batzilla J."/>
            <person name="Hoper D."/>
            <person name="Antonenka U."/>
            <person name="Heesemann J."/>
            <person name="Rakin A."/>
        </authorList>
    </citation>
    <scope>NUCLEOTIDE SEQUENCE [LARGE SCALE GENOMIC DNA]</scope>
    <source>
        <strain evidence="2">DSM 13030 / CIP 106945 / Y11</strain>
        <plasmid evidence="1 2">pYV03</plasmid>
    </source>
</reference>
<gene>
    <name evidence="1" type="ordered locus">Y11_p1041</name>
</gene>
<evidence type="ECO:0000313" key="1">
    <source>
        <dbReference type="EMBL" id="CBY78201.1"/>
    </source>
</evidence>
<evidence type="ECO:0000313" key="2">
    <source>
        <dbReference type="Proteomes" id="UP000008084"/>
    </source>
</evidence>